<feature type="compositionally biased region" description="Basic and acidic residues" evidence="10">
    <location>
        <begin position="396"/>
        <end position="410"/>
    </location>
</feature>
<gene>
    <name evidence="12" type="ORF">H920_14133</name>
</gene>
<evidence type="ECO:0000256" key="3">
    <source>
        <dbReference type="ARBA" id="ARBA00022448"/>
    </source>
</evidence>
<evidence type="ECO:0000313" key="12">
    <source>
        <dbReference type="EMBL" id="KFO24466.1"/>
    </source>
</evidence>
<keyword evidence="3" id="KW-0813">Transport</keyword>
<feature type="region of interest" description="Disordered" evidence="10">
    <location>
        <begin position="394"/>
        <end position="448"/>
    </location>
</feature>
<keyword evidence="7" id="KW-1133">Transmembrane helix</keyword>
<proteinExistence type="predicted"/>
<name>A0A091DNS2_FUKDA</name>
<dbReference type="STRING" id="885580.ENSFDAP00000015738"/>
<dbReference type="Pfam" id="PF14061">
    <property type="entry name" value="Mtf2_C"/>
    <property type="match status" value="1"/>
</dbReference>
<dbReference type="PANTHER" id="PTHR23511">
    <property type="entry name" value="SYNAPTIC VESICLE GLYCOPROTEIN 2"/>
    <property type="match status" value="1"/>
</dbReference>
<dbReference type="eggNOG" id="KOG4323">
    <property type="taxonomic scope" value="Eukaryota"/>
</dbReference>
<dbReference type="GO" id="GO:0016020">
    <property type="term" value="C:membrane"/>
    <property type="evidence" value="ECO:0007669"/>
    <property type="project" value="UniProtKB-SubCell"/>
</dbReference>
<dbReference type="GO" id="GO:0006325">
    <property type="term" value="P:chromatin organization"/>
    <property type="evidence" value="ECO:0007669"/>
    <property type="project" value="UniProtKB-KW"/>
</dbReference>
<evidence type="ECO:0000256" key="8">
    <source>
        <dbReference type="ARBA" id="ARBA00023136"/>
    </source>
</evidence>
<keyword evidence="4" id="KW-0812">Transmembrane</keyword>
<evidence type="ECO:0000256" key="4">
    <source>
        <dbReference type="ARBA" id="ARBA00022692"/>
    </source>
</evidence>
<evidence type="ECO:0000313" key="13">
    <source>
        <dbReference type="Proteomes" id="UP000028990"/>
    </source>
</evidence>
<dbReference type="SUPFAM" id="SSF103473">
    <property type="entry name" value="MFS general substrate transporter"/>
    <property type="match status" value="1"/>
</dbReference>
<feature type="domain" description="Polycomb-like MTF2 factor 2 C-terminal" evidence="11">
    <location>
        <begin position="580"/>
        <end position="627"/>
    </location>
</feature>
<sequence>MKKSGRAYRFRKKVERFHQICRRTAKKARTRTVYLQMLGLWVNQYQKQKGHLGEHPTAGVGSGVQDKVGVTGHRAQRGLVGEPEPLLLPSVHPSDYRTMVISTIGEIAPNPFNILGIGFLGRRLSLSITMGCAALFFLLQICFSNSGLIGCLFMLRVLVAMNFNTIYIYMAEIYPTVMHALGMETSGSLCHVGAMVVPFISQVLMSTSILDEPCVFSHLSVLCMPFLHLLFPSRPKDGLYSKLNEDLQSWIYQRRRMNFIFIEQLLKLGCISLGYLGVNKHVFKKNKVHMGIQRGGALKKGPNAKALQVMKQTLPYSVADLEWDAGHKTNVQQCYCYCGGPGEFYTFICSVCSSGPEYLKRLPLQWFMSGKEIKKKKHLFGLRIRVPPVPPNVAFKAEKEPEGTSHEFKIKGRKASKPISDPREISNGIEKKGKKKSVGRPPGPYTRKMIQKTAEPPLDKESVSENPALDLPCSIGITEGTAHSSNTSDMDFTGASGTKETTSSSISRHYGLSDSRKRTRTGRSWPAAIPHLRRRRGRLPRRALQTQNSEIVKDDEGQEDYQFEELNTEILNNLADQELQLNHLKNSITSYFGAAGRIACGEKYRVLARRVTLDGKVQYLVEWEGATAS</sequence>
<keyword evidence="5" id="KW-0677">Repeat</keyword>
<evidence type="ECO:0000256" key="6">
    <source>
        <dbReference type="ARBA" id="ARBA00022853"/>
    </source>
</evidence>
<feature type="region of interest" description="Disordered" evidence="10">
    <location>
        <begin position="480"/>
        <end position="522"/>
    </location>
</feature>
<evidence type="ECO:0000256" key="7">
    <source>
        <dbReference type="ARBA" id="ARBA00022989"/>
    </source>
</evidence>
<dbReference type="InterPro" id="IPR025894">
    <property type="entry name" value="Mtf2_C_dom"/>
</dbReference>
<dbReference type="Gene3D" id="1.20.1250.20">
    <property type="entry name" value="MFS general substrate transporter like domains"/>
    <property type="match status" value="1"/>
</dbReference>
<evidence type="ECO:0000256" key="1">
    <source>
        <dbReference type="ARBA" id="ARBA00004123"/>
    </source>
</evidence>
<keyword evidence="6" id="KW-0156">Chromatin regulator</keyword>
<evidence type="ECO:0000256" key="10">
    <source>
        <dbReference type="SAM" id="MobiDB-lite"/>
    </source>
</evidence>
<dbReference type="Proteomes" id="UP000028990">
    <property type="component" value="Unassembled WGS sequence"/>
</dbReference>
<reference evidence="12 13" key="1">
    <citation type="submission" date="2013-11" db="EMBL/GenBank/DDBJ databases">
        <title>The Damaraland mole rat (Fukomys damarensis) genome and evolution of African mole rats.</title>
        <authorList>
            <person name="Gladyshev V.N."/>
            <person name="Fang X."/>
        </authorList>
    </citation>
    <scope>NUCLEOTIDE SEQUENCE [LARGE SCALE GENOMIC DNA]</scope>
    <source>
        <tissue evidence="12">Liver</tissue>
    </source>
</reference>
<dbReference type="InterPro" id="IPR036259">
    <property type="entry name" value="MFS_trans_sf"/>
</dbReference>
<protein>
    <submittedName>
        <fullName evidence="12">Metal-response element-binding transcription factor 2</fullName>
    </submittedName>
</protein>
<evidence type="ECO:0000256" key="2">
    <source>
        <dbReference type="ARBA" id="ARBA00004141"/>
    </source>
</evidence>
<dbReference type="AlphaFoldDB" id="A0A091DNS2"/>
<organism evidence="12 13">
    <name type="scientific">Fukomys damarensis</name>
    <name type="common">Damaraland mole rat</name>
    <name type="synonym">Cryptomys damarensis</name>
    <dbReference type="NCBI Taxonomy" id="885580"/>
    <lineage>
        <taxon>Eukaryota</taxon>
        <taxon>Metazoa</taxon>
        <taxon>Chordata</taxon>
        <taxon>Craniata</taxon>
        <taxon>Vertebrata</taxon>
        <taxon>Euteleostomi</taxon>
        <taxon>Mammalia</taxon>
        <taxon>Eutheria</taxon>
        <taxon>Euarchontoglires</taxon>
        <taxon>Glires</taxon>
        <taxon>Rodentia</taxon>
        <taxon>Hystricomorpha</taxon>
        <taxon>Bathyergidae</taxon>
        <taxon>Fukomys</taxon>
    </lineage>
</organism>
<dbReference type="PANTHER" id="PTHR23511:SF45">
    <property type="entry name" value="SVOP LIKE"/>
    <property type="match status" value="1"/>
</dbReference>
<accession>A0A091DNS2</accession>
<comment type="subcellular location">
    <subcellularLocation>
        <location evidence="2">Membrane</location>
        <topology evidence="2">Multi-pass membrane protein</topology>
    </subcellularLocation>
    <subcellularLocation>
        <location evidence="1">Nucleus</location>
    </subcellularLocation>
</comment>
<dbReference type="EMBL" id="KN123555">
    <property type="protein sequence ID" value="KFO24466.1"/>
    <property type="molecule type" value="Genomic_DNA"/>
</dbReference>
<evidence type="ECO:0000256" key="5">
    <source>
        <dbReference type="ARBA" id="ARBA00022737"/>
    </source>
</evidence>
<keyword evidence="9" id="KW-0539">Nucleus</keyword>
<evidence type="ECO:0000259" key="11">
    <source>
        <dbReference type="Pfam" id="PF14061"/>
    </source>
</evidence>
<keyword evidence="13" id="KW-1185">Reference proteome</keyword>
<feature type="compositionally biased region" description="Polar residues" evidence="10">
    <location>
        <begin position="481"/>
        <end position="507"/>
    </location>
</feature>
<dbReference type="GO" id="GO:0005634">
    <property type="term" value="C:nucleus"/>
    <property type="evidence" value="ECO:0007669"/>
    <property type="project" value="UniProtKB-SubCell"/>
</dbReference>
<keyword evidence="8" id="KW-0472">Membrane</keyword>
<evidence type="ECO:0000256" key="9">
    <source>
        <dbReference type="ARBA" id="ARBA00023242"/>
    </source>
</evidence>